<reference evidence="1 2" key="1">
    <citation type="submission" date="2019-08" db="EMBL/GenBank/DDBJ databases">
        <authorList>
            <person name="Peeters C."/>
        </authorList>
    </citation>
    <scope>NUCLEOTIDE SEQUENCE [LARGE SCALE GENOMIC DNA]</scope>
    <source>
        <strain evidence="1 2">LMG 31121</strain>
    </source>
</reference>
<dbReference type="RefSeq" id="WP_150811212.1">
    <property type="nucleotide sequence ID" value="NZ_CABPSR010000022.1"/>
</dbReference>
<dbReference type="EMBL" id="CABPSR010000022">
    <property type="protein sequence ID" value="VVE85047.1"/>
    <property type="molecule type" value="Genomic_DNA"/>
</dbReference>
<sequence>MITLIYSQFTDDKQTALQAYFGPAIDLDEFPQDAATFPNQCVIASDDPRYAAYYDSLPSWFTEGWVKPGD</sequence>
<dbReference type="AlphaFoldDB" id="A0A5E5BID3"/>
<organism evidence="1 2">
    <name type="scientific">Pandoraea sputorum</name>
    <dbReference type="NCBI Taxonomy" id="93222"/>
    <lineage>
        <taxon>Bacteria</taxon>
        <taxon>Pseudomonadati</taxon>
        <taxon>Pseudomonadota</taxon>
        <taxon>Betaproteobacteria</taxon>
        <taxon>Burkholderiales</taxon>
        <taxon>Burkholderiaceae</taxon>
        <taxon>Pandoraea</taxon>
    </lineage>
</organism>
<proteinExistence type="predicted"/>
<protein>
    <submittedName>
        <fullName evidence="1">Uncharacterized protein</fullName>
    </submittedName>
</protein>
<accession>A0A5E5BID3</accession>
<gene>
    <name evidence="1" type="ORF">PSP31121_05058</name>
</gene>
<name>A0A5E5BID3_9BURK</name>
<dbReference type="Proteomes" id="UP000335538">
    <property type="component" value="Unassembled WGS sequence"/>
</dbReference>
<evidence type="ECO:0000313" key="1">
    <source>
        <dbReference type="EMBL" id="VVE85047.1"/>
    </source>
</evidence>
<evidence type="ECO:0000313" key="2">
    <source>
        <dbReference type="Proteomes" id="UP000335538"/>
    </source>
</evidence>